<keyword evidence="3" id="KW-0708">Seed storage protein</keyword>
<dbReference type="PANTHER" id="PTHR35496">
    <property type="entry name" value="2S SEED STORAGE PROTEIN 1-RELATED"/>
    <property type="match status" value="1"/>
</dbReference>
<dbReference type="SMART" id="SM00499">
    <property type="entry name" value="AAI"/>
    <property type="match status" value="1"/>
</dbReference>
<evidence type="ECO:0000256" key="2">
    <source>
        <dbReference type="ARBA" id="ARBA00022761"/>
    </source>
</evidence>
<dbReference type="SUPFAM" id="SSF47699">
    <property type="entry name" value="Bifunctional inhibitor/lipid-transfer protein/seed storage 2S albumin"/>
    <property type="match status" value="1"/>
</dbReference>
<sequence length="173" mass="19542">MAQKLALTALLLTALVAMAAATTYTTTTITTTLDEDEANQGGREQQCRQEVQRRRFHNCARYLSQGRRGTYSREDEDGIAMVNQGRTREDQSLQQCCNELQNVQRQCQCEAIRQAAQQAQQEQGKEWRGERSRGGGAGGYGGGQSEQIYRRAQDLPNRCQLSEQQCQFRLVFV</sequence>
<feature type="region of interest" description="Disordered" evidence="4">
    <location>
        <begin position="120"/>
        <end position="144"/>
    </location>
</feature>
<protein>
    <recommendedName>
        <fullName evidence="6">Bifunctional inhibitor/plant lipid transfer protein/seed storage helical domain-containing protein</fullName>
    </recommendedName>
</protein>
<keyword evidence="5" id="KW-0732">Signal</keyword>
<gene>
    <name evidence="7" type="ORF">M569_03411</name>
</gene>
<reference evidence="7 8" key="1">
    <citation type="journal article" date="2013" name="BMC Genomics">
        <title>The miniature genome of a carnivorous plant Genlisea aurea contains a low number of genes and short non-coding sequences.</title>
        <authorList>
            <person name="Leushkin E.V."/>
            <person name="Sutormin R.A."/>
            <person name="Nabieva E.R."/>
            <person name="Penin A.A."/>
            <person name="Kondrashov A.S."/>
            <person name="Logacheva M.D."/>
        </authorList>
    </citation>
    <scope>NUCLEOTIDE SEQUENCE [LARGE SCALE GENOMIC DNA]</scope>
</reference>
<name>S8EFJ8_9LAMI</name>
<organism evidence="7 8">
    <name type="scientific">Genlisea aurea</name>
    <dbReference type="NCBI Taxonomy" id="192259"/>
    <lineage>
        <taxon>Eukaryota</taxon>
        <taxon>Viridiplantae</taxon>
        <taxon>Streptophyta</taxon>
        <taxon>Embryophyta</taxon>
        <taxon>Tracheophyta</taxon>
        <taxon>Spermatophyta</taxon>
        <taxon>Magnoliopsida</taxon>
        <taxon>eudicotyledons</taxon>
        <taxon>Gunneridae</taxon>
        <taxon>Pentapetalae</taxon>
        <taxon>asterids</taxon>
        <taxon>lamiids</taxon>
        <taxon>Lamiales</taxon>
        <taxon>Lentibulariaceae</taxon>
        <taxon>Genlisea</taxon>
    </lineage>
</organism>
<dbReference type="Gene3D" id="1.10.110.10">
    <property type="entry name" value="Plant lipid-transfer and hydrophobic proteins"/>
    <property type="match status" value="1"/>
</dbReference>
<feature type="compositionally biased region" description="Basic and acidic residues" evidence="4">
    <location>
        <begin position="123"/>
        <end position="133"/>
    </location>
</feature>
<accession>S8EFJ8</accession>
<feature type="domain" description="Bifunctional inhibitor/plant lipid transfer protein/seed storage helical" evidence="6">
    <location>
        <begin position="59"/>
        <end position="166"/>
    </location>
</feature>
<evidence type="ECO:0000313" key="8">
    <source>
        <dbReference type="Proteomes" id="UP000015453"/>
    </source>
</evidence>
<keyword evidence="2" id="KW-0758">Storage protein</keyword>
<evidence type="ECO:0000313" key="7">
    <source>
        <dbReference type="EMBL" id="EPS71352.1"/>
    </source>
</evidence>
<proteinExistence type="inferred from homology"/>
<dbReference type="Proteomes" id="UP000015453">
    <property type="component" value="Unassembled WGS sequence"/>
</dbReference>
<feature type="chain" id="PRO_5004550498" description="Bifunctional inhibitor/plant lipid transfer protein/seed storage helical domain-containing protein" evidence="5">
    <location>
        <begin position="22"/>
        <end position="173"/>
    </location>
</feature>
<evidence type="ECO:0000256" key="1">
    <source>
        <dbReference type="ARBA" id="ARBA00008262"/>
    </source>
</evidence>
<dbReference type="OrthoDB" id="1922883at2759"/>
<evidence type="ECO:0000256" key="4">
    <source>
        <dbReference type="SAM" id="MobiDB-lite"/>
    </source>
</evidence>
<feature type="compositionally biased region" description="Gly residues" evidence="4">
    <location>
        <begin position="134"/>
        <end position="144"/>
    </location>
</feature>
<comment type="caution">
    <text evidence="7">The sequence shown here is derived from an EMBL/GenBank/DDBJ whole genome shotgun (WGS) entry which is preliminary data.</text>
</comment>
<dbReference type="GO" id="GO:0045735">
    <property type="term" value="F:nutrient reservoir activity"/>
    <property type="evidence" value="ECO:0007669"/>
    <property type="project" value="UniProtKB-KW"/>
</dbReference>
<evidence type="ECO:0000256" key="3">
    <source>
        <dbReference type="ARBA" id="ARBA00023129"/>
    </source>
</evidence>
<evidence type="ECO:0000259" key="6">
    <source>
        <dbReference type="SMART" id="SM00499"/>
    </source>
</evidence>
<dbReference type="PANTHER" id="PTHR35496:SF4">
    <property type="entry name" value="2S SULFUR-RICH SEED STORAGE PROTEIN 2-LIKE"/>
    <property type="match status" value="1"/>
</dbReference>
<evidence type="ECO:0000256" key="5">
    <source>
        <dbReference type="SAM" id="SignalP"/>
    </source>
</evidence>
<dbReference type="EMBL" id="AUSU01001297">
    <property type="protein sequence ID" value="EPS71352.1"/>
    <property type="molecule type" value="Genomic_DNA"/>
</dbReference>
<comment type="similarity">
    <text evidence="1">Belongs to the 2S seed storage albumins family.</text>
</comment>
<dbReference type="InterPro" id="IPR036312">
    <property type="entry name" value="Bifun_inhib/LTP/seed_sf"/>
</dbReference>
<dbReference type="Pfam" id="PF00234">
    <property type="entry name" value="Tryp_alpha_amyl"/>
    <property type="match status" value="1"/>
</dbReference>
<keyword evidence="8" id="KW-1185">Reference proteome</keyword>
<dbReference type="InterPro" id="IPR000617">
    <property type="entry name" value="Napin/2SS/CON"/>
</dbReference>
<dbReference type="InterPro" id="IPR016140">
    <property type="entry name" value="Bifunc_inhib/LTP/seed_store"/>
</dbReference>
<dbReference type="AlphaFoldDB" id="S8EFJ8"/>
<feature type="signal peptide" evidence="5">
    <location>
        <begin position="1"/>
        <end position="21"/>
    </location>
</feature>